<dbReference type="ExpressionAtlas" id="V6CLG7">
    <property type="expression patterns" value="baseline and differential"/>
</dbReference>
<evidence type="ECO:0000313" key="3">
    <source>
        <dbReference type="WormBase" id="W03F8.6d"/>
    </source>
</evidence>
<evidence type="ECO:0000313" key="2">
    <source>
        <dbReference type="Proteomes" id="UP000001940"/>
    </source>
</evidence>
<dbReference type="AGR" id="WB:WBGene00020995"/>
<name>V6CLG7_CAEEL</name>
<dbReference type="RefSeq" id="NP_001293717.1">
    <property type="nucleotide sequence ID" value="NM_001306788.1"/>
</dbReference>
<keyword evidence="2" id="KW-1185">Reference proteome</keyword>
<evidence type="ECO:0000313" key="1">
    <source>
        <dbReference type="EMBL" id="CDK13394.1"/>
    </source>
</evidence>
<dbReference type="OrthoDB" id="5800660at2759"/>
<sequence length="9" mass="923">MCNSSNGPN</sequence>
<organism evidence="1 2">
    <name type="scientific">Caenorhabditis elegans</name>
    <dbReference type="NCBI Taxonomy" id="6239"/>
    <lineage>
        <taxon>Eukaryota</taxon>
        <taxon>Metazoa</taxon>
        <taxon>Ecdysozoa</taxon>
        <taxon>Nematoda</taxon>
        <taxon>Chromadorea</taxon>
        <taxon>Rhabditida</taxon>
        <taxon>Rhabditina</taxon>
        <taxon>Rhabditomorpha</taxon>
        <taxon>Rhabditoidea</taxon>
        <taxon>Rhabditidae</taxon>
        <taxon>Peloderinae</taxon>
        <taxon>Caenorhabditis</taxon>
    </lineage>
</organism>
<proteinExistence type="predicted"/>
<dbReference type="Proteomes" id="UP000001940">
    <property type="component" value="Chromosome IV"/>
</dbReference>
<accession>V6CLG7</accession>
<dbReference type="GeneID" id="189159"/>
<dbReference type="Bgee" id="WBGene00020995">
    <property type="expression patterns" value="Expressed in larva and 3 other cell types or tissues"/>
</dbReference>
<gene>
    <name evidence="1" type="ORF">CELE_W03F8.6</name>
    <name evidence="1 3" type="ORF">W03F8.6</name>
</gene>
<reference evidence="1 2" key="1">
    <citation type="journal article" date="1998" name="Science">
        <title>Genome sequence of the nematode C. elegans: a platform for investigating biology.</title>
        <authorList>
            <consortium name="The C. elegans sequencing consortium"/>
            <person name="Sulson J.E."/>
            <person name="Waterston R."/>
        </authorList>
    </citation>
    <scope>NUCLEOTIDE SEQUENCE [LARGE SCALE GENOMIC DNA]</scope>
    <source>
        <strain evidence="1 2">Bristol N2</strain>
    </source>
</reference>
<protein>
    <submittedName>
        <fullName evidence="1">Activin_recp domain-containing protein</fullName>
    </submittedName>
</protein>
<dbReference type="WormBase" id="W03F8.6d">
    <property type="protein sequence ID" value="CE49329"/>
    <property type="gene ID" value="WBGene00020995"/>
</dbReference>
<dbReference type="EMBL" id="BX284604">
    <property type="protein sequence ID" value="CDK13394.1"/>
    <property type="molecule type" value="Genomic_DNA"/>
</dbReference>
<dbReference type="CTD" id="189159"/>